<dbReference type="EMBL" id="JASDAP010000006">
    <property type="protein sequence ID" value="KAK1900895.1"/>
    <property type="molecule type" value="Genomic_DNA"/>
</dbReference>
<evidence type="ECO:0000313" key="3">
    <source>
        <dbReference type="Proteomes" id="UP001228049"/>
    </source>
</evidence>
<feature type="region of interest" description="Disordered" evidence="1">
    <location>
        <begin position="1"/>
        <end position="96"/>
    </location>
</feature>
<feature type="compositionally biased region" description="Basic residues" evidence="1">
    <location>
        <begin position="9"/>
        <end position="19"/>
    </location>
</feature>
<dbReference type="Proteomes" id="UP001228049">
    <property type="component" value="Unassembled WGS sequence"/>
</dbReference>
<keyword evidence="3" id="KW-1185">Reference proteome</keyword>
<gene>
    <name evidence="2" type="ORF">KUDE01_003867</name>
</gene>
<organism evidence="2 3">
    <name type="scientific">Dissostichus eleginoides</name>
    <name type="common">Patagonian toothfish</name>
    <name type="synonym">Dissostichus amissus</name>
    <dbReference type="NCBI Taxonomy" id="100907"/>
    <lineage>
        <taxon>Eukaryota</taxon>
        <taxon>Metazoa</taxon>
        <taxon>Chordata</taxon>
        <taxon>Craniata</taxon>
        <taxon>Vertebrata</taxon>
        <taxon>Euteleostomi</taxon>
        <taxon>Actinopterygii</taxon>
        <taxon>Neopterygii</taxon>
        <taxon>Teleostei</taxon>
        <taxon>Neoteleostei</taxon>
        <taxon>Acanthomorphata</taxon>
        <taxon>Eupercaria</taxon>
        <taxon>Perciformes</taxon>
        <taxon>Notothenioidei</taxon>
        <taxon>Nototheniidae</taxon>
        <taxon>Dissostichus</taxon>
    </lineage>
</organism>
<feature type="non-terminal residue" evidence="2">
    <location>
        <position position="1"/>
    </location>
</feature>
<sequence>MVQCSGIRQGRKHEQRQRVHAPTQPGIGTCGAAREQLEEGGVHRVHQRGERRDLHRSDGNTESDLRYRQHRGGGDSSDAAAEVTEPAAPEEWSGSGGSERCIVQSQCSVFPLSVHAGPRLSLRIFWMMLRFRGIFCCSAQIANKGTKVWGSERAGLPSAPAEARLGAPGWVSQSASELEVDQKWIRALLNNLFHVTVTWRPSLVGSRELCHLSAVFMVVFCTETDL</sequence>
<accession>A0AAD9CEF7</accession>
<reference evidence="2" key="1">
    <citation type="submission" date="2023-04" db="EMBL/GenBank/DDBJ databases">
        <title>Chromosome-level genome of Chaenocephalus aceratus.</title>
        <authorList>
            <person name="Park H."/>
        </authorList>
    </citation>
    <scope>NUCLEOTIDE SEQUENCE</scope>
    <source>
        <strain evidence="2">DE</strain>
        <tissue evidence="2">Muscle</tissue>
    </source>
</reference>
<feature type="compositionally biased region" description="Low complexity" evidence="1">
    <location>
        <begin position="79"/>
        <end position="91"/>
    </location>
</feature>
<proteinExistence type="predicted"/>
<feature type="compositionally biased region" description="Basic and acidic residues" evidence="1">
    <location>
        <begin position="35"/>
        <end position="67"/>
    </location>
</feature>
<dbReference type="AlphaFoldDB" id="A0AAD9CEF7"/>
<protein>
    <submittedName>
        <fullName evidence="2">Receptor-recognizing protein</fullName>
    </submittedName>
</protein>
<name>A0AAD9CEF7_DISEL</name>
<keyword evidence="2" id="KW-0675">Receptor</keyword>
<evidence type="ECO:0000256" key="1">
    <source>
        <dbReference type="SAM" id="MobiDB-lite"/>
    </source>
</evidence>
<comment type="caution">
    <text evidence="2">The sequence shown here is derived from an EMBL/GenBank/DDBJ whole genome shotgun (WGS) entry which is preliminary data.</text>
</comment>
<evidence type="ECO:0000313" key="2">
    <source>
        <dbReference type="EMBL" id="KAK1900895.1"/>
    </source>
</evidence>